<dbReference type="AlphaFoldDB" id="A0A554NDC2"/>
<gene>
    <name evidence="1" type="ORF">DP107_05980</name>
</gene>
<proteinExistence type="predicted"/>
<accession>A0A554NDC2</accession>
<dbReference type="RefSeq" id="WP_144261228.1">
    <property type="nucleotide sequence ID" value="NZ_QMDX01000002.1"/>
</dbReference>
<dbReference type="Proteomes" id="UP000319894">
    <property type="component" value="Unassembled WGS sequence"/>
</dbReference>
<evidence type="ECO:0000313" key="1">
    <source>
        <dbReference type="EMBL" id="TSD15389.1"/>
    </source>
</evidence>
<keyword evidence="2" id="KW-1185">Reference proteome</keyword>
<evidence type="ECO:0000313" key="2">
    <source>
        <dbReference type="Proteomes" id="UP000319894"/>
    </source>
</evidence>
<dbReference type="InterPro" id="IPR055537">
    <property type="entry name" value="DUF7113"/>
</dbReference>
<organism evidence="1 2">
    <name type="scientific">Haloglomus irregulare</name>
    <dbReference type="NCBI Taxonomy" id="2234134"/>
    <lineage>
        <taxon>Archaea</taxon>
        <taxon>Methanobacteriati</taxon>
        <taxon>Methanobacteriota</taxon>
        <taxon>Stenosarchaea group</taxon>
        <taxon>Halobacteria</taxon>
        <taxon>Halobacteriales</taxon>
        <taxon>Natronomonadaceae</taxon>
        <taxon>Haloglomus</taxon>
    </lineage>
</organism>
<dbReference type="EMBL" id="QMDX01000002">
    <property type="protein sequence ID" value="TSD15389.1"/>
    <property type="molecule type" value="Genomic_DNA"/>
</dbReference>
<reference evidence="1 2" key="1">
    <citation type="submission" date="2018-06" db="EMBL/GenBank/DDBJ databases">
        <title>Natronomonas sp. F16-60 a new haloarchaeon isolated from a solar saltern of Isla Cristina, Huelva, Spain.</title>
        <authorList>
            <person name="Duran-Viseras A."/>
            <person name="Sanchez-Porro C."/>
            <person name="Ventosa A."/>
        </authorList>
    </citation>
    <scope>NUCLEOTIDE SEQUENCE [LARGE SCALE GENOMIC DNA]</scope>
    <source>
        <strain evidence="1 2">F16-60</strain>
    </source>
</reference>
<dbReference type="InParanoid" id="A0A554NDC2"/>
<sequence>MLFICGLACGTGTTGTLYEQGETPPSYEGAPSVHAPYAWVCDAFYEVESGGQELETDRGTIQVAFERPTVRGFERRDRAVAAAKSHISDQFARVRIDSEPEFYLDTPEETERVRDGV</sequence>
<protein>
    <submittedName>
        <fullName evidence="1">Uncharacterized protein</fullName>
    </submittedName>
</protein>
<dbReference type="Pfam" id="PF23425">
    <property type="entry name" value="DUF7113"/>
    <property type="match status" value="1"/>
</dbReference>
<name>A0A554NDC2_9EURY</name>
<dbReference type="OrthoDB" id="280959at2157"/>
<comment type="caution">
    <text evidence="1">The sequence shown here is derived from an EMBL/GenBank/DDBJ whole genome shotgun (WGS) entry which is preliminary data.</text>
</comment>